<dbReference type="Pfam" id="PF00512">
    <property type="entry name" value="HisKA"/>
    <property type="match status" value="1"/>
</dbReference>
<keyword evidence="7 13" id="KW-0418">Kinase</keyword>
<dbReference type="InterPro" id="IPR036890">
    <property type="entry name" value="HATPase_C_sf"/>
</dbReference>
<dbReference type="EC" id="2.7.13.3" evidence="3"/>
<accession>A0A2K8MB99</accession>
<keyword evidence="4" id="KW-0597">Phosphoprotein</keyword>
<evidence type="ECO:0000256" key="2">
    <source>
        <dbReference type="ARBA" id="ARBA00004141"/>
    </source>
</evidence>
<dbReference type="SUPFAM" id="SSF55874">
    <property type="entry name" value="ATPase domain of HSP90 chaperone/DNA topoisomerase II/histidine kinase"/>
    <property type="match status" value="1"/>
</dbReference>
<feature type="domain" description="Histidine kinase" evidence="12">
    <location>
        <begin position="269"/>
        <end position="465"/>
    </location>
</feature>
<dbReference type="SMART" id="SM00388">
    <property type="entry name" value="HisKA"/>
    <property type="match status" value="1"/>
</dbReference>
<protein>
    <recommendedName>
        <fullName evidence="3">histidine kinase</fullName>
        <ecNumber evidence="3">2.7.13.3</ecNumber>
    </recommendedName>
</protein>
<reference evidence="13 14" key="1">
    <citation type="submission" date="2017-11" db="EMBL/GenBank/DDBJ databases">
        <title>Complete genome sequence of Sphingomonas sp. Strain Cra20, a psychrotolerant potential plant growth promoting rhizobacteria.</title>
        <authorList>
            <person name="Luo Y."/>
        </authorList>
    </citation>
    <scope>NUCLEOTIDE SEQUENCE [LARGE SCALE GENOMIC DNA]</scope>
    <source>
        <strain evidence="13 14">Cra20</strain>
    </source>
</reference>
<gene>
    <name evidence="13" type="ORF">CVN68_03225</name>
</gene>
<dbReference type="AlphaFoldDB" id="A0A2K8MB99"/>
<dbReference type="Gene3D" id="3.30.565.10">
    <property type="entry name" value="Histidine kinase-like ATPase, C-terminal domain"/>
    <property type="match status" value="1"/>
</dbReference>
<dbReference type="SMART" id="SM00387">
    <property type="entry name" value="HATPase_c"/>
    <property type="match status" value="1"/>
</dbReference>
<evidence type="ECO:0000256" key="7">
    <source>
        <dbReference type="ARBA" id="ARBA00022777"/>
    </source>
</evidence>
<organism evidence="13 14">
    <name type="scientific">Sphingomonas psychrotolerans</name>
    <dbReference type="NCBI Taxonomy" id="1327635"/>
    <lineage>
        <taxon>Bacteria</taxon>
        <taxon>Pseudomonadati</taxon>
        <taxon>Pseudomonadota</taxon>
        <taxon>Alphaproteobacteria</taxon>
        <taxon>Sphingomonadales</taxon>
        <taxon>Sphingomonadaceae</taxon>
        <taxon>Sphingomonas</taxon>
    </lineage>
</organism>
<dbReference type="KEGG" id="sphc:CVN68_03225"/>
<evidence type="ECO:0000313" key="13">
    <source>
        <dbReference type="EMBL" id="ATY31117.1"/>
    </source>
</evidence>
<evidence type="ECO:0000313" key="14">
    <source>
        <dbReference type="Proteomes" id="UP000229081"/>
    </source>
</evidence>
<evidence type="ECO:0000256" key="3">
    <source>
        <dbReference type="ARBA" id="ARBA00012438"/>
    </source>
</evidence>
<evidence type="ECO:0000256" key="5">
    <source>
        <dbReference type="ARBA" id="ARBA00022679"/>
    </source>
</evidence>
<dbReference type="SUPFAM" id="SSF47384">
    <property type="entry name" value="Homodimeric domain of signal transducing histidine kinase"/>
    <property type="match status" value="1"/>
</dbReference>
<dbReference type="InterPro" id="IPR003661">
    <property type="entry name" value="HisK_dim/P_dom"/>
</dbReference>
<keyword evidence="8 11" id="KW-1133">Transmembrane helix</keyword>
<keyword evidence="9" id="KW-0902">Two-component regulatory system</keyword>
<dbReference type="CDD" id="cd00075">
    <property type="entry name" value="HATPase"/>
    <property type="match status" value="1"/>
</dbReference>
<dbReference type="OrthoDB" id="9809329at2"/>
<evidence type="ECO:0000256" key="9">
    <source>
        <dbReference type="ARBA" id="ARBA00023012"/>
    </source>
</evidence>
<sequence>MKPRAPRSFKARLIIRLLGFQVGLFLLTGALLAGYVLYNDDGKSLVEPDFADVAARAIVRDRHGKLHLVDTPELLDARRRVPDLWFVARDARGESVSYNKTPAAYVGIANSLEHITFAYIKDQMAPYRYVASVRLADGPAGEFTILGTSQTGDWTVRLFAAGGEILVFGRGAVLNTVTMLLLLSSTIMVPFLIVLSLITIVAIPLIVGKTFRRLSVLADEASRVDIDRRGSRLSSDGIPAEIAPLIKAMNGALRRLDEGYEQHQRFLSDAAHELRTPIAILQAKIEAAQDSTFARRLQGDVARLATLAEQMLDLQRIGRASPLDDAVDLGKVVREVVADLAPLAIAGGKELAVADLGGVAVRGDTAAIGRVLANLIQNALEHGGRQVIVRVEGTTVEVEDDGPGIPLQERERVFEAFHRLRGGNSGAGLGLNLVREVMIRHSGSVEPLEAPSGGTIMRLEFVAAAES</sequence>
<dbReference type="PROSITE" id="PS50109">
    <property type="entry name" value="HIS_KIN"/>
    <property type="match status" value="1"/>
</dbReference>
<dbReference type="Pfam" id="PF02518">
    <property type="entry name" value="HATPase_c"/>
    <property type="match status" value="1"/>
</dbReference>
<dbReference type="PANTHER" id="PTHR45436">
    <property type="entry name" value="SENSOR HISTIDINE KINASE YKOH"/>
    <property type="match status" value="1"/>
</dbReference>
<keyword evidence="14" id="KW-1185">Reference proteome</keyword>
<evidence type="ECO:0000256" key="1">
    <source>
        <dbReference type="ARBA" id="ARBA00000085"/>
    </source>
</evidence>
<evidence type="ECO:0000256" key="10">
    <source>
        <dbReference type="ARBA" id="ARBA00023136"/>
    </source>
</evidence>
<dbReference type="CDD" id="cd00082">
    <property type="entry name" value="HisKA"/>
    <property type="match status" value="1"/>
</dbReference>
<evidence type="ECO:0000256" key="6">
    <source>
        <dbReference type="ARBA" id="ARBA00022692"/>
    </source>
</evidence>
<dbReference type="GO" id="GO:0000155">
    <property type="term" value="F:phosphorelay sensor kinase activity"/>
    <property type="evidence" value="ECO:0007669"/>
    <property type="project" value="InterPro"/>
</dbReference>
<evidence type="ECO:0000256" key="4">
    <source>
        <dbReference type="ARBA" id="ARBA00022553"/>
    </source>
</evidence>
<dbReference type="InterPro" id="IPR005467">
    <property type="entry name" value="His_kinase_dom"/>
</dbReference>
<dbReference type="InterPro" id="IPR003594">
    <property type="entry name" value="HATPase_dom"/>
</dbReference>
<comment type="catalytic activity">
    <reaction evidence="1">
        <text>ATP + protein L-histidine = ADP + protein N-phospho-L-histidine.</text>
        <dbReference type="EC" id="2.7.13.3"/>
    </reaction>
</comment>
<keyword evidence="5" id="KW-0808">Transferase</keyword>
<dbReference type="EMBL" id="CP024923">
    <property type="protein sequence ID" value="ATY31117.1"/>
    <property type="molecule type" value="Genomic_DNA"/>
</dbReference>
<dbReference type="Proteomes" id="UP000229081">
    <property type="component" value="Chromosome"/>
</dbReference>
<dbReference type="InterPro" id="IPR004358">
    <property type="entry name" value="Sig_transdc_His_kin-like_C"/>
</dbReference>
<dbReference type="Gene3D" id="1.10.287.130">
    <property type="match status" value="1"/>
</dbReference>
<comment type="subcellular location">
    <subcellularLocation>
        <location evidence="2">Membrane</location>
        <topology evidence="2">Multi-pass membrane protein</topology>
    </subcellularLocation>
</comment>
<evidence type="ECO:0000256" key="11">
    <source>
        <dbReference type="SAM" id="Phobius"/>
    </source>
</evidence>
<dbReference type="PRINTS" id="PR00344">
    <property type="entry name" value="BCTRLSENSOR"/>
</dbReference>
<feature type="transmembrane region" description="Helical" evidence="11">
    <location>
        <begin position="180"/>
        <end position="207"/>
    </location>
</feature>
<dbReference type="InterPro" id="IPR036097">
    <property type="entry name" value="HisK_dim/P_sf"/>
</dbReference>
<proteinExistence type="predicted"/>
<dbReference type="InterPro" id="IPR050428">
    <property type="entry name" value="TCS_sensor_his_kinase"/>
</dbReference>
<dbReference type="PANTHER" id="PTHR45436:SF15">
    <property type="entry name" value="SENSOR HISTIDINE KINASE CUSS"/>
    <property type="match status" value="1"/>
</dbReference>
<keyword evidence="6 11" id="KW-0812">Transmembrane</keyword>
<dbReference type="RefSeq" id="WP_100280928.1">
    <property type="nucleotide sequence ID" value="NZ_CP024923.1"/>
</dbReference>
<dbReference type="GO" id="GO:0005886">
    <property type="term" value="C:plasma membrane"/>
    <property type="evidence" value="ECO:0007669"/>
    <property type="project" value="TreeGrafter"/>
</dbReference>
<name>A0A2K8MB99_9SPHN</name>
<evidence type="ECO:0000256" key="8">
    <source>
        <dbReference type="ARBA" id="ARBA00022989"/>
    </source>
</evidence>
<keyword evidence="10 11" id="KW-0472">Membrane</keyword>
<evidence type="ECO:0000259" key="12">
    <source>
        <dbReference type="PROSITE" id="PS50109"/>
    </source>
</evidence>